<evidence type="ECO:0000256" key="1">
    <source>
        <dbReference type="SAM" id="Phobius"/>
    </source>
</evidence>
<feature type="transmembrane region" description="Helical" evidence="1">
    <location>
        <begin position="24"/>
        <end position="43"/>
    </location>
</feature>
<name>A0A1F5KIN0_9BACT</name>
<protein>
    <submittedName>
        <fullName evidence="2">Uncharacterized protein</fullName>
    </submittedName>
</protein>
<keyword evidence="1" id="KW-0812">Transmembrane</keyword>
<evidence type="ECO:0000313" key="2">
    <source>
        <dbReference type="EMBL" id="OGE40471.1"/>
    </source>
</evidence>
<feature type="transmembrane region" description="Helical" evidence="1">
    <location>
        <begin position="49"/>
        <end position="66"/>
    </location>
</feature>
<dbReference type="Proteomes" id="UP000177328">
    <property type="component" value="Unassembled WGS sequence"/>
</dbReference>
<feature type="transmembrane region" description="Helical" evidence="1">
    <location>
        <begin position="221"/>
        <end position="240"/>
    </location>
</feature>
<keyword evidence="1" id="KW-0472">Membrane</keyword>
<reference evidence="2 3" key="1">
    <citation type="journal article" date="2016" name="Nat. Commun.">
        <title>Thousands of microbial genomes shed light on interconnected biogeochemical processes in an aquifer system.</title>
        <authorList>
            <person name="Anantharaman K."/>
            <person name="Brown C.T."/>
            <person name="Hug L.A."/>
            <person name="Sharon I."/>
            <person name="Castelle C.J."/>
            <person name="Probst A.J."/>
            <person name="Thomas B.C."/>
            <person name="Singh A."/>
            <person name="Wilkins M.J."/>
            <person name="Karaoz U."/>
            <person name="Brodie E.L."/>
            <person name="Williams K.H."/>
            <person name="Hubbard S.S."/>
            <person name="Banfield J.F."/>
        </authorList>
    </citation>
    <scope>NUCLEOTIDE SEQUENCE [LARGE SCALE GENOMIC DNA]</scope>
</reference>
<feature type="transmembrane region" description="Helical" evidence="1">
    <location>
        <begin position="163"/>
        <end position="183"/>
    </location>
</feature>
<dbReference type="AlphaFoldDB" id="A0A1F5KIN0"/>
<sequence length="274" mass="31291">MEIIEKSIFKTIQQRLTLNKRQKIVAASLIVTIGLMYTQNVPIFVRTKFIMWLGALSLIMSLWALWEGMNRVKAFTLLLLPALFTLGVSSFYFLLPIRWLTRVPVDIIFGLMFYFLLLSQNVLNVAAARTIPLYRAASTAAFIFSITTSVLLFHILHAFSLEFYWNGLASLMISFLLSVPMLWSVEMENLSLKILMYSLVTSVLIGELAMALSFWPVPSNSLMWAIFLASSLFILLGINLDFLRERLSRREGWLYISFGIMTLLVMLVTTSWTG</sequence>
<organism evidence="2 3">
    <name type="scientific">Candidatus Daviesbacteria bacterium RIFCSPHIGHO2_02_FULL_43_12</name>
    <dbReference type="NCBI Taxonomy" id="1797776"/>
    <lineage>
        <taxon>Bacteria</taxon>
        <taxon>Candidatus Daviesiibacteriota</taxon>
    </lineage>
</organism>
<feature type="transmembrane region" description="Helical" evidence="1">
    <location>
        <begin position="195"/>
        <end position="215"/>
    </location>
</feature>
<feature type="transmembrane region" description="Helical" evidence="1">
    <location>
        <begin position="75"/>
        <end position="95"/>
    </location>
</feature>
<feature type="transmembrane region" description="Helical" evidence="1">
    <location>
        <begin position="139"/>
        <end position="157"/>
    </location>
</feature>
<proteinExistence type="predicted"/>
<feature type="transmembrane region" description="Helical" evidence="1">
    <location>
        <begin position="107"/>
        <end position="127"/>
    </location>
</feature>
<accession>A0A1F5KIN0</accession>
<evidence type="ECO:0000313" key="3">
    <source>
        <dbReference type="Proteomes" id="UP000177328"/>
    </source>
</evidence>
<keyword evidence="1" id="KW-1133">Transmembrane helix</keyword>
<feature type="transmembrane region" description="Helical" evidence="1">
    <location>
        <begin position="252"/>
        <end position="272"/>
    </location>
</feature>
<dbReference type="EMBL" id="MFDD01000009">
    <property type="protein sequence ID" value="OGE40471.1"/>
    <property type="molecule type" value="Genomic_DNA"/>
</dbReference>
<comment type="caution">
    <text evidence="2">The sequence shown here is derived from an EMBL/GenBank/DDBJ whole genome shotgun (WGS) entry which is preliminary data.</text>
</comment>
<gene>
    <name evidence="2" type="ORF">A3D25_00205</name>
</gene>